<comment type="caution">
    <text evidence="5">The sequence shown here is derived from an EMBL/GenBank/DDBJ whole genome shotgun (WGS) entry which is preliminary data.</text>
</comment>
<gene>
    <name evidence="5" type="ORF">G9C98_007665</name>
</gene>
<keyword evidence="6" id="KW-1185">Reference proteome</keyword>
<evidence type="ECO:0000259" key="4">
    <source>
        <dbReference type="SMART" id="SM01017"/>
    </source>
</evidence>
<feature type="region of interest" description="Disordered" evidence="3">
    <location>
        <begin position="459"/>
        <end position="482"/>
    </location>
</feature>
<organism evidence="5 6">
    <name type="scientific">Cotesia typhae</name>
    <dbReference type="NCBI Taxonomy" id="2053667"/>
    <lineage>
        <taxon>Eukaryota</taxon>
        <taxon>Metazoa</taxon>
        <taxon>Ecdysozoa</taxon>
        <taxon>Arthropoda</taxon>
        <taxon>Hexapoda</taxon>
        <taxon>Insecta</taxon>
        <taxon>Pterygota</taxon>
        <taxon>Neoptera</taxon>
        <taxon>Endopterygota</taxon>
        <taxon>Hymenoptera</taxon>
        <taxon>Apocrita</taxon>
        <taxon>Ichneumonoidea</taxon>
        <taxon>Braconidae</taxon>
        <taxon>Microgastrinae</taxon>
        <taxon>Cotesia</taxon>
    </lineage>
</organism>
<dbReference type="GO" id="GO:0005737">
    <property type="term" value="C:cytoplasm"/>
    <property type="evidence" value="ECO:0007669"/>
    <property type="project" value="TreeGrafter"/>
</dbReference>
<feature type="domain" description="Arrestin C-terminal-like" evidence="4">
    <location>
        <begin position="293"/>
        <end position="453"/>
    </location>
</feature>
<dbReference type="SMART" id="SM01017">
    <property type="entry name" value="Arrestin_C"/>
    <property type="match status" value="1"/>
</dbReference>
<protein>
    <recommendedName>
        <fullName evidence="4">Arrestin C-terminal-like domain-containing protein</fullName>
    </recommendedName>
</protein>
<evidence type="ECO:0000256" key="3">
    <source>
        <dbReference type="SAM" id="MobiDB-lite"/>
    </source>
</evidence>
<evidence type="ECO:0000313" key="5">
    <source>
        <dbReference type="EMBL" id="KAG8034589.1"/>
    </source>
</evidence>
<dbReference type="AlphaFoldDB" id="A0A8J5R178"/>
<evidence type="ECO:0000313" key="6">
    <source>
        <dbReference type="Proteomes" id="UP000729913"/>
    </source>
</evidence>
<dbReference type="Proteomes" id="UP000729913">
    <property type="component" value="Unassembled WGS sequence"/>
</dbReference>
<dbReference type="GO" id="GO:0001664">
    <property type="term" value="F:G protein-coupled receptor binding"/>
    <property type="evidence" value="ECO:0007669"/>
    <property type="project" value="TreeGrafter"/>
</dbReference>
<feature type="region of interest" description="Disordered" evidence="3">
    <location>
        <begin position="1"/>
        <end position="36"/>
    </location>
</feature>
<evidence type="ECO:0000256" key="2">
    <source>
        <dbReference type="ARBA" id="ARBA00022606"/>
    </source>
</evidence>
<proteinExistence type="inferred from homology"/>
<dbReference type="GO" id="GO:0007165">
    <property type="term" value="P:signal transduction"/>
    <property type="evidence" value="ECO:0007669"/>
    <property type="project" value="InterPro"/>
</dbReference>
<name>A0A8J5R178_9HYME</name>
<dbReference type="InterPro" id="IPR000698">
    <property type="entry name" value="Arrestin"/>
</dbReference>
<feature type="compositionally biased region" description="Polar residues" evidence="3">
    <location>
        <begin position="460"/>
        <end position="476"/>
    </location>
</feature>
<dbReference type="OrthoDB" id="6500995at2759"/>
<reference evidence="5" key="2">
    <citation type="submission" date="2021-04" db="EMBL/GenBank/DDBJ databases">
        <title>Genome-wide patterns of bracovirus chromosomal integration into multiple host tissues during parasitism.</title>
        <authorList>
            <person name="Chebbi M.A.C."/>
        </authorList>
    </citation>
    <scope>NUCLEOTIDE SEQUENCE</scope>
    <source>
        <tissue evidence="5">Whole body</tissue>
    </source>
</reference>
<sequence>MDSLDAIENANSDDNETHEETTRNVGQEETSSELQHHLQTDMEYSARATHPISPSINASTFSNQWYFRKESRNEKLILYLINRDLIVNNGKIDKLFGVIKADPEYIKNKRVYGQVTLTFRYGREDEEYMGIKFCTEAIICFTQLYPPCSDSDHQEPSTALQDLIMRKEGPTAHAFSLEIPSVAPPSVHLHPAKEYNGAPIGTSYLVTIYAVPAERADKKVDPGSEVRMEINVILRTNSPPVPVNNLSTVSPQATIQSECNPQGTQILGSENEVVECDEFQPPHAVVEKQLLLNAGSIRLEVHLDRANYTHGEDVQVHVTVNNDSHRSVRRIEIILLQHVDVCMYKHGKFKNVVGAESERENCPLAPGAKFSKTYSLKPALISTKNWIALEYNYTKKEKEKCLASTIISPVYNEEDRNPYAINVSYYVQVKLQVSLMCGPVSLKLPFTLMRPDPDPELSIFSPSLKSPPVETSNVNSGGEDKKKPLAVMETSIQANGNKVTTALVQVRQMADVNRKENNKLFEST</sequence>
<reference evidence="5" key="1">
    <citation type="submission" date="2020-03" db="EMBL/GenBank/DDBJ databases">
        <authorList>
            <person name="Chebbi M.A."/>
            <person name="Drezen J.M."/>
        </authorList>
    </citation>
    <scope>NUCLEOTIDE SEQUENCE</scope>
    <source>
        <tissue evidence="5">Whole body</tissue>
    </source>
</reference>
<feature type="compositionally biased region" description="Polar residues" evidence="3">
    <location>
        <begin position="23"/>
        <end position="33"/>
    </location>
</feature>
<dbReference type="InterPro" id="IPR011021">
    <property type="entry name" value="Arrestin-like_N"/>
</dbReference>
<comment type="similarity">
    <text evidence="1">Belongs to the arrestin family.</text>
</comment>
<dbReference type="InterPro" id="IPR011022">
    <property type="entry name" value="Arrestin_C-like"/>
</dbReference>
<dbReference type="Pfam" id="PF00339">
    <property type="entry name" value="Arrestin_N"/>
    <property type="match status" value="1"/>
</dbReference>
<dbReference type="GO" id="GO:0002031">
    <property type="term" value="P:G protein-coupled receptor internalization"/>
    <property type="evidence" value="ECO:0007669"/>
    <property type="project" value="TreeGrafter"/>
</dbReference>
<dbReference type="Pfam" id="PF02752">
    <property type="entry name" value="Arrestin_C"/>
    <property type="match status" value="1"/>
</dbReference>
<keyword evidence="2" id="KW-0716">Sensory transduction</keyword>
<accession>A0A8J5R178</accession>
<dbReference type="EMBL" id="JAAOIC020000067">
    <property type="protein sequence ID" value="KAG8034589.1"/>
    <property type="molecule type" value="Genomic_DNA"/>
</dbReference>
<dbReference type="PANTHER" id="PTHR11792">
    <property type="entry name" value="ARRESTIN"/>
    <property type="match status" value="1"/>
</dbReference>
<evidence type="ECO:0000256" key="1">
    <source>
        <dbReference type="ARBA" id="ARBA00005298"/>
    </source>
</evidence>
<dbReference type="PANTHER" id="PTHR11792:SF18">
    <property type="entry name" value="FI20035P1"/>
    <property type="match status" value="1"/>
</dbReference>